<dbReference type="Proteomes" id="UP001516400">
    <property type="component" value="Unassembled WGS sequence"/>
</dbReference>
<evidence type="ECO:0000313" key="1">
    <source>
        <dbReference type="EMBL" id="KAL3265634.1"/>
    </source>
</evidence>
<name>A0ABD2MH30_9CUCU</name>
<feature type="non-terminal residue" evidence="1">
    <location>
        <position position="1"/>
    </location>
</feature>
<reference evidence="1 2" key="1">
    <citation type="journal article" date="2021" name="BMC Biol.">
        <title>Horizontally acquired antibacterial genes associated with adaptive radiation of ladybird beetles.</title>
        <authorList>
            <person name="Li H.S."/>
            <person name="Tang X.F."/>
            <person name="Huang Y.H."/>
            <person name="Xu Z.Y."/>
            <person name="Chen M.L."/>
            <person name="Du X.Y."/>
            <person name="Qiu B.Y."/>
            <person name="Chen P.T."/>
            <person name="Zhang W."/>
            <person name="Slipinski A."/>
            <person name="Escalona H.E."/>
            <person name="Waterhouse R.M."/>
            <person name="Zwick A."/>
            <person name="Pang H."/>
        </authorList>
    </citation>
    <scope>NUCLEOTIDE SEQUENCE [LARGE SCALE GENOMIC DNA]</scope>
    <source>
        <strain evidence="1">SYSU2018</strain>
    </source>
</reference>
<sequence length="78" mass="8895">EEKKDNKDDSCTTLIHSISNPSYNILSKVNNPEFTKKVEGIQEVKKDSAGSINDHTEGTHYVNNTSRDWERMLIEKVS</sequence>
<proteinExistence type="predicted"/>
<dbReference type="AlphaFoldDB" id="A0ABD2MH30"/>
<evidence type="ECO:0000313" key="2">
    <source>
        <dbReference type="Proteomes" id="UP001516400"/>
    </source>
</evidence>
<comment type="caution">
    <text evidence="1">The sequence shown here is derived from an EMBL/GenBank/DDBJ whole genome shotgun (WGS) entry which is preliminary data.</text>
</comment>
<protein>
    <submittedName>
        <fullName evidence="1">Uncharacterized protein</fullName>
    </submittedName>
</protein>
<accession>A0ABD2MH30</accession>
<keyword evidence="2" id="KW-1185">Reference proteome</keyword>
<organism evidence="1 2">
    <name type="scientific">Cryptolaemus montrouzieri</name>
    <dbReference type="NCBI Taxonomy" id="559131"/>
    <lineage>
        <taxon>Eukaryota</taxon>
        <taxon>Metazoa</taxon>
        <taxon>Ecdysozoa</taxon>
        <taxon>Arthropoda</taxon>
        <taxon>Hexapoda</taxon>
        <taxon>Insecta</taxon>
        <taxon>Pterygota</taxon>
        <taxon>Neoptera</taxon>
        <taxon>Endopterygota</taxon>
        <taxon>Coleoptera</taxon>
        <taxon>Polyphaga</taxon>
        <taxon>Cucujiformia</taxon>
        <taxon>Coccinelloidea</taxon>
        <taxon>Coccinellidae</taxon>
        <taxon>Scymninae</taxon>
        <taxon>Scymnini</taxon>
        <taxon>Cryptolaemus</taxon>
    </lineage>
</organism>
<dbReference type="EMBL" id="JABFTP020000001">
    <property type="protein sequence ID" value="KAL3265634.1"/>
    <property type="molecule type" value="Genomic_DNA"/>
</dbReference>
<gene>
    <name evidence="1" type="ORF">HHI36_009839</name>
</gene>